<dbReference type="Proteomes" id="UP001385892">
    <property type="component" value="Unassembled WGS sequence"/>
</dbReference>
<protein>
    <submittedName>
        <fullName evidence="1">Uncharacterized protein</fullName>
    </submittedName>
</protein>
<evidence type="ECO:0000313" key="1">
    <source>
        <dbReference type="EMBL" id="MEJ8851909.1"/>
    </source>
</evidence>
<gene>
    <name evidence="1" type="ORF">WKW82_35140</name>
</gene>
<reference evidence="1 2" key="1">
    <citation type="submission" date="2024-03" db="EMBL/GenBank/DDBJ databases">
        <title>Novel species of the genus Variovorax.</title>
        <authorList>
            <person name="Liu Q."/>
            <person name="Xin Y.-H."/>
        </authorList>
    </citation>
    <scope>NUCLEOTIDE SEQUENCE [LARGE SCALE GENOMIC DNA]</scope>
    <source>
        <strain evidence="1 2">KACC 18900</strain>
    </source>
</reference>
<comment type="caution">
    <text evidence="1">The sequence shown here is derived from an EMBL/GenBank/DDBJ whole genome shotgun (WGS) entry which is preliminary data.</text>
</comment>
<proteinExistence type="predicted"/>
<keyword evidence="2" id="KW-1185">Reference proteome</keyword>
<organism evidence="1 2">
    <name type="scientific">Variovorax rhizosphaerae</name>
    <dbReference type="NCBI Taxonomy" id="1836200"/>
    <lineage>
        <taxon>Bacteria</taxon>
        <taxon>Pseudomonadati</taxon>
        <taxon>Pseudomonadota</taxon>
        <taxon>Betaproteobacteria</taxon>
        <taxon>Burkholderiales</taxon>
        <taxon>Comamonadaceae</taxon>
        <taxon>Variovorax</taxon>
    </lineage>
</organism>
<accession>A0ABU8WWZ5</accession>
<evidence type="ECO:0000313" key="2">
    <source>
        <dbReference type="Proteomes" id="UP001385892"/>
    </source>
</evidence>
<dbReference type="EMBL" id="JBBKZT010000028">
    <property type="protein sequence ID" value="MEJ8851909.1"/>
    <property type="molecule type" value="Genomic_DNA"/>
</dbReference>
<sequence>MKAETASLFGEIVCSLSRIEVNFGMVSLGGVKAHRTSWSTSLASATGQEAQRCSTSPMIRDWVRLYDRVQRAEKVSSPTQWSPLEVVAYEHEGWALFSRLRGYTTREIADFKAYLALCESIKRSEPDGEVFLLQASLEIQRLVSTEAFRQVEARLLAMSHAQRGAISVSMHSVGAWPDFS</sequence>
<name>A0ABU8WWZ5_9BURK</name>
<dbReference type="RefSeq" id="WP_340347723.1">
    <property type="nucleotide sequence ID" value="NZ_JBBKZT010000028.1"/>
</dbReference>